<dbReference type="PROSITE" id="PS50893">
    <property type="entry name" value="ABC_TRANSPORTER_2"/>
    <property type="match status" value="2"/>
</dbReference>
<protein>
    <recommendedName>
        <fullName evidence="5">ABC transporter domain-containing protein</fullName>
    </recommendedName>
</protein>
<dbReference type="PANTHER" id="PTHR19211">
    <property type="entry name" value="ATP-BINDING TRANSPORT PROTEIN-RELATED"/>
    <property type="match status" value="1"/>
</dbReference>
<proteinExistence type="predicted"/>
<feature type="compositionally biased region" description="Polar residues" evidence="4">
    <location>
        <begin position="83"/>
        <end position="94"/>
    </location>
</feature>
<feature type="region of interest" description="Disordered" evidence="4">
    <location>
        <begin position="384"/>
        <end position="416"/>
    </location>
</feature>
<dbReference type="InterPro" id="IPR050611">
    <property type="entry name" value="ABCF"/>
</dbReference>
<dbReference type="SMART" id="SM00382">
    <property type="entry name" value="AAA"/>
    <property type="match status" value="2"/>
</dbReference>
<feature type="compositionally biased region" description="Basic and acidic residues" evidence="4">
    <location>
        <begin position="397"/>
        <end position="408"/>
    </location>
</feature>
<keyword evidence="2" id="KW-0547">Nucleotide-binding</keyword>
<dbReference type="GO" id="GO:0016887">
    <property type="term" value="F:ATP hydrolysis activity"/>
    <property type="evidence" value="ECO:0007669"/>
    <property type="project" value="InterPro"/>
</dbReference>
<evidence type="ECO:0000313" key="7">
    <source>
        <dbReference type="Proteomes" id="UP000475862"/>
    </source>
</evidence>
<dbReference type="PROSITE" id="PS00211">
    <property type="entry name" value="ABC_TRANSPORTER_1"/>
    <property type="match status" value="1"/>
</dbReference>
<feature type="region of interest" description="Disordered" evidence="4">
    <location>
        <begin position="261"/>
        <end position="285"/>
    </location>
</feature>
<feature type="region of interest" description="Disordered" evidence="4">
    <location>
        <begin position="1"/>
        <end position="222"/>
    </location>
</feature>
<feature type="region of interest" description="Disordered" evidence="4">
    <location>
        <begin position="754"/>
        <end position="803"/>
    </location>
</feature>
<evidence type="ECO:0000256" key="1">
    <source>
        <dbReference type="ARBA" id="ARBA00022737"/>
    </source>
</evidence>
<dbReference type="InterPro" id="IPR003593">
    <property type="entry name" value="AAA+_ATPase"/>
</dbReference>
<comment type="caution">
    <text evidence="6">The sequence shown here is derived from an EMBL/GenBank/DDBJ whole genome shotgun (WGS) entry which is preliminary data.</text>
</comment>
<dbReference type="InterPro" id="IPR027417">
    <property type="entry name" value="P-loop_NTPase"/>
</dbReference>
<evidence type="ECO:0000256" key="2">
    <source>
        <dbReference type="ARBA" id="ARBA00022741"/>
    </source>
</evidence>
<keyword evidence="7" id="KW-1185">Reference proteome</keyword>
<feature type="compositionally biased region" description="Polar residues" evidence="4">
    <location>
        <begin position="177"/>
        <end position="194"/>
    </location>
</feature>
<keyword evidence="1" id="KW-0677">Repeat</keyword>
<organism evidence="6 7">
    <name type="scientific">Aphis glycines</name>
    <name type="common">Soybean aphid</name>
    <dbReference type="NCBI Taxonomy" id="307491"/>
    <lineage>
        <taxon>Eukaryota</taxon>
        <taxon>Metazoa</taxon>
        <taxon>Ecdysozoa</taxon>
        <taxon>Arthropoda</taxon>
        <taxon>Hexapoda</taxon>
        <taxon>Insecta</taxon>
        <taxon>Pterygota</taxon>
        <taxon>Neoptera</taxon>
        <taxon>Paraneoptera</taxon>
        <taxon>Hemiptera</taxon>
        <taxon>Sternorrhyncha</taxon>
        <taxon>Aphidomorpha</taxon>
        <taxon>Aphidoidea</taxon>
        <taxon>Aphididae</taxon>
        <taxon>Aphidini</taxon>
        <taxon>Aphis</taxon>
        <taxon>Aphis</taxon>
    </lineage>
</organism>
<evidence type="ECO:0000259" key="5">
    <source>
        <dbReference type="PROSITE" id="PS50893"/>
    </source>
</evidence>
<dbReference type="Proteomes" id="UP000475862">
    <property type="component" value="Unassembled WGS sequence"/>
</dbReference>
<feature type="domain" description="ABC transporter" evidence="5">
    <location>
        <begin position="829"/>
        <end position="1043"/>
    </location>
</feature>
<dbReference type="InterPro" id="IPR017871">
    <property type="entry name" value="ABC_transporter-like_CS"/>
</dbReference>
<dbReference type="SUPFAM" id="SSF52540">
    <property type="entry name" value="P-loop containing nucleoside triphosphate hydrolases"/>
    <property type="match status" value="2"/>
</dbReference>
<dbReference type="OrthoDB" id="2110130at2759"/>
<evidence type="ECO:0000256" key="3">
    <source>
        <dbReference type="ARBA" id="ARBA00022840"/>
    </source>
</evidence>
<feature type="compositionally biased region" description="Acidic residues" evidence="4">
    <location>
        <begin position="159"/>
        <end position="173"/>
    </location>
</feature>
<dbReference type="CDD" id="cd03221">
    <property type="entry name" value="ABCF_EF-3"/>
    <property type="match status" value="1"/>
</dbReference>
<dbReference type="GO" id="GO:0005524">
    <property type="term" value="F:ATP binding"/>
    <property type="evidence" value="ECO:0007669"/>
    <property type="project" value="UniProtKB-KW"/>
</dbReference>
<dbReference type="FunFam" id="3.40.50.300:FF:000011">
    <property type="entry name" value="Putative ABC transporter ATP-binding component"/>
    <property type="match status" value="1"/>
</dbReference>
<sequence>MPPKKSKKANKHNQDWADDDDDSAVDILAAAKVNDDVAVEVPVQPNRGNKTSKKNKKKNKNQDWDDESEDLVDILAASEVNDDATTNELPQPNRGNKISKKNKKKNKNQDWDDESEDLVDLLADTKLNDDEMVVEEIPQPNRGNKISKKNKKKNKNQQDLDENSAVDDDDNDDINIKVSTSPTEEVADNTSAKISTGKISKKNKRKKKDFDLEEDDDDTLLQDNVVRIDENKSLDIEDKFIDAGDDLSAVEKTAEKINKVAGDVENDSTSTAMPEQDVVAEDTGDVDEELEAAKLAGKKKKSKKNKKKTNYDEEILMEAPKADVMVEGDKSKKSAINVEEKCDIDEKIPIEQPVDIANAKNAMATLISADGENDDNTDQLRDEAVPEVVKVPKQKSKTKDVSKSDKLSHKEKKKMKKELEYQKQMDLLTKKGGQGHSELGANFSVSQIQKTAGQLAAMEHAVDIKIDSFSIAAKGQDLFVNASLLIAQGRRYGLVGPNGHGKTTLLRHIAERLFDVPPSIDILYCEQEVVADETTAVKAVLRADTRCTELLAECKRLEEAQEQGTGEDVTDRLNEVYDELKVLGADSAEPRARRILAGLGFSAAMQDRATKDFSGGWRMRVSLARALFLEPTLLLLDEPTNHLDLNAVIWLDKLVTLSWLMHIKFRQYTTRVWLIELRVCRTNEQLSSNRGFLGWKKTLLVVSHDQSFLDNVCNEIIHLDQKRLFYYKGNYSMFKKMHSQKKKETIKEYEKQEKRLKEMKQQGQSKKQAEKKQKEVLTRKQEKNKGKSGKNAGMDDDDNAEPTQLLQKPRDYNVKFSFPDPSPLQPPILGLHSVSFAYPSQKPLFKNVDFGVDLNSRVAIVGPNGVGKSTFLKLLTGDLQPTVGEMRMNHRMKLGKFDQHSGEHLTAEETPAEYLMRLFDLPYEKARKQLGTFGLAGHAHTIRMKDLSGGQKARVALAELCLNAPDVIILDEPTNNLDIESIDALAEAINDYKGGVIIVSHDERLIRDTDCTLWVIEDQTINEVDGDFDDYRKELLECLGEVINSPSIAANAAVEQ</sequence>
<dbReference type="EMBL" id="VYZN01000003">
    <property type="protein sequence ID" value="KAE9544049.1"/>
    <property type="molecule type" value="Genomic_DNA"/>
</dbReference>
<reference evidence="6 7" key="1">
    <citation type="submission" date="2019-08" db="EMBL/GenBank/DDBJ databases">
        <title>The genome of the soybean aphid Biotype 1, its phylome, world population structure and adaptation to the North American continent.</title>
        <authorList>
            <person name="Giordano R."/>
            <person name="Donthu R.K."/>
            <person name="Hernandez A.G."/>
            <person name="Wright C.L."/>
            <person name="Zimin A.V."/>
        </authorList>
    </citation>
    <scope>NUCLEOTIDE SEQUENCE [LARGE SCALE GENOMIC DNA]</scope>
    <source>
        <tissue evidence="6">Whole aphids</tissue>
    </source>
</reference>
<dbReference type="InterPro" id="IPR003439">
    <property type="entry name" value="ABC_transporter-like_ATP-bd"/>
</dbReference>
<feature type="domain" description="ABC transporter" evidence="5">
    <location>
        <begin position="464"/>
        <end position="746"/>
    </location>
</feature>
<evidence type="ECO:0000313" key="6">
    <source>
        <dbReference type="EMBL" id="KAE9544049.1"/>
    </source>
</evidence>
<feature type="compositionally biased region" description="Basic residues" evidence="4">
    <location>
        <begin position="1"/>
        <end position="11"/>
    </location>
</feature>
<dbReference type="FunFam" id="3.40.50.300:FF:000471">
    <property type="entry name" value="ATP-binding cassette, sub-family F (GCN20), member 1"/>
    <property type="match status" value="1"/>
</dbReference>
<keyword evidence="3" id="KW-0067">ATP-binding</keyword>
<dbReference type="Pfam" id="PF00005">
    <property type="entry name" value="ABC_tran"/>
    <property type="match status" value="2"/>
</dbReference>
<gene>
    <name evidence="6" type="ORF">AGLY_001738</name>
</gene>
<feature type="compositionally biased region" description="Basic residues" evidence="4">
    <location>
        <begin position="50"/>
        <end position="59"/>
    </location>
</feature>
<feature type="compositionally biased region" description="Acidic residues" evidence="4">
    <location>
        <begin position="211"/>
        <end position="220"/>
    </location>
</feature>
<dbReference type="Gene3D" id="3.40.50.300">
    <property type="entry name" value="P-loop containing nucleotide triphosphate hydrolases"/>
    <property type="match status" value="2"/>
</dbReference>
<feature type="compositionally biased region" description="Basic and acidic residues" evidence="4">
    <location>
        <begin position="767"/>
        <end position="785"/>
    </location>
</feature>
<name>A0A6G0U603_APHGL</name>
<dbReference type="PANTHER" id="PTHR19211:SF14">
    <property type="entry name" value="ATP-BINDING CASSETTE SUB-FAMILY F MEMBER 1"/>
    <property type="match status" value="1"/>
</dbReference>
<evidence type="ECO:0000256" key="4">
    <source>
        <dbReference type="SAM" id="MobiDB-lite"/>
    </source>
</evidence>
<feature type="compositionally biased region" description="Basic residues" evidence="4">
    <location>
        <begin position="97"/>
        <end position="106"/>
    </location>
</feature>
<accession>A0A6G0U603</accession>
<dbReference type="AlphaFoldDB" id="A0A6G0U603"/>
<feature type="compositionally biased region" description="Basic residues" evidence="4">
    <location>
        <begin position="145"/>
        <end position="155"/>
    </location>
</feature>